<evidence type="ECO:0000313" key="2">
    <source>
        <dbReference type="EMBL" id="SZX63356.1"/>
    </source>
</evidence>
<dbReference type="AlphaFoldDB" id="A0A383VG31"/>
<evidence type="ECO:0008006" key="5">
    <source>
        <dbReference type="Google" id="ProtNLM"/>
    </source>
</evidence>
<keyword evidence="1" id="KW-0732">Signal</keyword>
<evidence type="ECO:0000313" key="3">
    <source>
        <dbReference type="EMBL" id="SZX75393.1"/>
    </source>
</evidence>
<dbReference type="Gene3D" id="3.30.428.30">
    <property type="entry name" value="HIT family - CDH-like"/>
    <property type="match status" value="1"/>
</dbReference>
<feature type="signal peptide" evidence="1">
    <location>
        <begin position="1"/>
        <end position="34"/>
    </location>
</feature>
<organism evidence="2 4">
    <name type="scientific">Tetradesmus obliquus</name>
    <name type="common">Green alga</name>
    <name type="synonym">Acutodesmus obliquus</name>
    <dbReference type="NCBI Taxonomy" id="3088"/>
    <lineage>
        <taxon>Eukaryota</taxon>
        <taxon>Viridiplantae</taxon>
        <taxon>Chlorophyta</taxon>
        <taxon>core chlorophytes</taxon>
        <taxon>Chlorophyceae</taxon>
        <taxon>CS clade</taxon>
        <taxon>Sphaeropleales</taxon>
        <taxon>Scenedesmaceae</taxon>
        <taxon>Tetradesmus</taxon>
    </lineage>
</organism>
<evidence type="ECO:0000313" key="4">
    <source>
        <dbReference type="Proteomes" id="UP000256970"/>
    </source>
</evidence>
<dbReference type="EMBL" id="FNXT01001231">
    <property type="protein sequence ID" value="SZX75393.1"/>
    <property type="molecule type" value="Genomic_DNA"/>
</dbReference>
<reference evidence="2 4" key="1">
    <citation type="submission" date="2016-10" db="EMBL/GenBank/DDBJ databases">
        <authorList>
            <person name="Cai Z."/>
        </authorList>
    </citation>
    <scope>NUCLEOTIDE SEQUENCE [LARGE SCALE GENOMIC DNA]</scope>
</reference>
<dbReference type="SUPFAM" id="SSF54197">
    <property type="entry name" value="HIT-like"/>
    <property type="match status" value="1"/>
</dbReference>
<dbReference type="EMBL" id="FNXT01000308">
    <property type="protein sequence ID" value="SZX63356.1"/>
    <property type="molecule type" value="Genomic_DNA"/>
</dbReference>
<accession>A0A383VG31</accession>
<feature type="chain" id="PRO_5036333865" description="CDP-diacylglycerol phosphatidylhydrolase" evidence="1">
    <location>
        <begin position="35"/>
        <end position="386"/>
    </location>
</feature>
<gene>
    <name evidence="3" type="ORF">BQ4739_LOCUS15667</name>
    <name evidence="2" type="ORF">BQ4739_LOCUS3910</name>
</gene>
<dbReference type="InterPro" id="IPR036265">
    <property type="entry name" value="HIT-like_sf"/>
</dbReference>
<evidence type="ECO:0000256" key="1">
    <source>
        <dbReference type="SAM" id="SignalP"/>
    </source>
</evidence>
<protein>
    <recommendedName>
        <fullName evidence="5">CDP-diacylglycerol phosphatidylhydrolase</fullName>
    </recommendedName>
</protein>
<keyword evidence="4" id="KW-1185">Reference proteome</keyword>
<dbReference type="Proteomes" id="UP000256970">
    <property type="component" value="Unassembled WGS sequence"/>
</dbReference>
<sequence>MALFTSRCHALQLVAAAAWLLLLLAVVPPLPVHSAACLKPCYPGNNTQVKLPQGLTKNMFSPFACLADPSVDCRLPEDFADKQPGNSWTKNASCPSCFLYFRHCSQADGSMNSLPLKFVSNSASPVSLKEHALVMPSMPCRGVEVWEDQFCGGEEIWDAAFNHYNAKGDAAKYFSYVFAVNSMRRRGMNQLHMHVGLSAAEVAGALQAGYKWAVANKTATFFIKCTNPTKTTIDCKFNNNTQKPADNRRSFKATIAAGATVKAVKPFNTVYGPNPTQGSSPSDATIFNSMGVVAAANKQWLILQLLNGAAECLFPDAESQSKCGLPSSRRRAAVDVAAAEGVVTAADGSVAAVAAAAADGVAPVEDVVTAVPVAYSNNAPGRRLMM</sequence>
<name>A0A383VG31_TETOB</name>
<proteinExistence type="predicted"/>